<name>M0BBA5_9EURY</name>
<dbReference type="Proteomes" id="UP000011591">
    <property type="component" value="Unassembled WGS sequence"/>
</dbReference>
<organism evidence="4 5">
    <name type="scientific">Natrialba aegyptia DSM 13077</name>
    <dbReference type="NCBI Taxonomy" id="1227491"/>
    <lineage>
        <taxon>Archaea</taxon>
        <taxon>Methanobacteriati</taxon>
        <taxon>Methanobacteriota</taxon>
        <taxon>Stenosarchaea group</taxon>
        <taxon>Halobacteria</taxon>
        <taxon>Halobacteriales</taxon>
        <taxon>Natrialbaceae</taxon>
        <taxon>Natrialba</taxon>
    </lineage>
</organism>
<feature type="compositionally biased region" description="Acidic residues" evidence="1">
    <location>
        <begin position="97"/>
        <end position="107"/>
    </location>
</feature>
<dbReference type="Gene3D" id="2.30.29.80">
    <property type="match status" value="1"/>
</dbReference>
<dbReference type="EMBL" id="AOIP01000015">
    <property type="protein sequence ID" value="ELZ07558.1"/>
    <property type="molecule type" value="Genomic_DNA"/>
</dbReference>
<dbReference type="Pfam" id="PF20068">
    <property type="entry name" value="Amphi-Trp"/>
    <property type="match status" value="1"/>
</dbReference>
<gene>
    <name evidence="4" type="ORF">C480_05871</name>
</gene>
<evidence type="ECO:0000259" key="3">
    <source>
        <dbReference type="Pfam" id="PF20068"/>
    </source>
</evidence>
<reference evidence="4 5" key="1">
    <citation type="journal article" date="2014" name="PLoS Genet.">
        <title>Phylogenetically driven sequencing of extremely halophilic archaea reveals strategies for static and dynamic osmo-response.</title>
        <authorList>
            <person name="Becker E.A."/>
            <person name="Seitzer P.M."/>
            <person name="Tritt A."/>
            <person name="Larsen D."/>
            <person name="Krusor M."/>
            <person name="Yao A.I."/>
            <person name="Wu D."/>
            <person name="Madern D."/>
            <person name="Eisen J.A."/>
            <person name="Darling A.E."/>
            <person name="Facciotti M.T."/>
        </authorList>
    </citation>
    <scope>NUCLEOTIDE SEQUENCE [LARGE SCALE GENOMIC DNA]</scope>
    <source>
        <strain evidence="4 5">DSM 13077</strain>
    </source>
</reference>
<evidence type="ECO:0000313" key="4">
    <source>
        <dbReference type="EMBL" id="ELZ07558.1"/>
    </source>
</evidence>
<dbReference type="OrthoDB" id="108721at2157"/>
<dbReference type="PATRIC" id="fig|1227491.4.peg.1211"/>
<dbReference type="InterPro" id="IPR027598">
    <property type="entry name" value="Amphi-Trp_dom"/>
</dbReference>
<accession>M0BBA5</accession>
<dbReference type="InterPro" id="IPR036913">
    <property type="entry name" value="YegP-like_sf"/>
</dbReference>
<evidence type="ECO:0000313" key="5">
    <source>
        <dbReference type="Proteomes" id="UP000011591"/>
    </source>
</evidence>
<dbReference type="Pfam" id="PF07411">
    <property type="entry name" value="DUF1508"/>
    <property type="match status" value="1"/>
</dbReference>
<evidence type="ECO:0000259" key="2">
    <source>
        <dbReference type="Pfam" id="PF07411"/>
    </source>
</evidence>
<sequence>MDDDHPPEFELERETAVDRDELGALFRDLAVAIEDERPIHLLGDENDDRTVSVTIPSQVDLELEAEREPADGDEGDEDDEDEATDTADADRPATVEFEIELEWDEENETARIVDGTDVDASGPDPVVLSPRVETGTDAVNDAEEVDGSTAESVEETGEMEPETETDAQFGRTSRFEVYQDRADEWRWRLVHWNGNILADSGEGYTSRANAERAVRSVRRAVPAATVADRED</sequence>
<feature type="region of interest" description="Disordered" evidence="1">
    <location>
        <begin position="36"/>
        <end position="167"/>
    </location>
</feature>
<feature type="compositionally biased region" description="Acidic residues" evidence="1">
    <location>
        <begin position="140"/>
        <end position="165"/>
    </location>
</feature>
<dbReference type="SUPFAM" id="SSF160113">
    <property type="entry name" value="YegP-like"/>
    <property type="match status" value="1"/>
</dbReference>
<feature type="domain" description="DUF1508" evidence="2">
    <location>
        <begin position="180"/>
        <end position="228"/>
    </location>
</feature>
<dbReference type="RefSeq" id="WP_006664686.1">
    <property type="nucleotide sequence ID" value="NZ_AOIP01000015.1"/>
</dbReference>
<evidence type="ECO:0000256" key="1">
    <source>
        <dbReference type="SAM" id="MobiDB-lite"/>
    </source>
</evidence>
<feature type="compositionally biased region" description="Acidic residues" evidence="1">
    <location>
        <begin position="71"/>
        <end position="87"/>
    </location>
</feature>
<comment type="caution">
    <text evidence="4">The sequence shown here is derived from an EMBL/GenBank/DDBJ whole genome shotgun (WGS) entry which is preliminary data.</text>
</comment>
<dbReference type="AlphaFoldDB" id="M0BBA5"/>
<feature type="domain" description="Amphi-Trp" evidence="3">
    <location>
        <begin position="8"/>
        <end position="74"/>
    </location>
</feature>
<dbReference type="InterPro" id="IPR010879">
    <property type="entry name" value="DUF1508"/>
</dbReference>
<protein>
    <submittedName>
        <fullName evidence="4">Uncharacterized protein</fullName>
    </submittedName>
</protein>
<proteinExistence type="predicted"/>
<keyword evidence="5" id="KW-1185">Reference proteome</keyword>